<organism evidence="2 3">
    <name type="scientific">Paraburkholderia phenoliruptrix</name>
    <dbReference type="NCBI Taxonomy" id="252970"/>
    <lineage>
        <taxon>Bacteria</taxon>
        <taxon>Pseudomonadati</taxon>
        <taxon>Pseudomonadota</taxon>
        <taxon>Betaproteobacteria</taxon>
        <taxon>Burkholderiales</taxon>
        <taxon>Burkholderiaceae</taxon>
        <taxon>Paraburkholderia</taxon>
    </lineage>
</organism>
<dbReference type="InterPro" id="IPR052044">
    <property type="entry name" value="PKS_Associated_Protein"/>
</dbReference>
<dbReference type="SUPFAM" id="SSF51182">
    <property type="entry name" value="RmlC-like cupins"/>
    <property type="match status" value="1"/>
</dbReference>
<feature type="domain" description="Cyclic nucleotide-binding" evidence="1">
    <location>
        <begin position="30"/>
        <end position="85"/>
    </location>
</feature>
<dbReference type="InterPro" id="IPR013096">
    <property type="entry name" value="Cupin_2"/>
</dbReference>
<dbReference type="RefSeq" id="WP_015002458.1">
    <property type="nucleotide sequence ID" value="NZ_CADILN010000002.1"/>
</dbReference>
<evidence type="ECO:0000313" key="3">
    <source>
        <dbReference type="Proteomes" id="UP000494102"/>
    </source>
</evidence>
<evidence type="ECO:0000313" key="2">
    <source>
        <dbReference type="EMBL" id="CAB4048095.1"/>
    </source>
</evidence>
<dbReference type="PANTHER" id="PTHR36114">
    <property type="entry name" value="16.7 KDA PROTEIN IN WHIE LOCUS"/>
    <property type="match status" value="1"/>
</dbReference>
<dbReference type="InterPro" id="IPR000595">
    <property type="entry name" value="cNMP-bd_dom"/>
</dbReference>
<dbReference type="InterPro" id="IPR014710">
    <property type="entry name" value="RmlC-like_jellyroll"/>
</dbReference>
<dbReference type="EMBL" id="CADILN010000002">
    <property type="protein sequence ID" value="CAB4048095.1"/>
    <property type="molecule type" value="Genomic_DNA"/>
</dbReference>
<gene>
    <name evidence="2" type="ORF">LMG9964_01729</name>
</gene>
<dbReference type="GeneID" id="27796738"/>
<accession>A0A6J5K582</accession>
<dbReference type="InterPro" id="IPR011051">
    <property type="entry name" value="RmlC_Cupin_sf"/>
</dbReference>
<dbReference type="CDD" id="cd02226">
    <property type="entry name" value="cupin_YdbB-like"/>
    <property type="match status" value="1"/>
</dbReference>
<dbReference type="Pfam" id="PF07883">
    <property type="entry name" value="Cupin_2"/>
    <property type="match status" value="1"/>
</dbReference>
<dbReference type="Proteomes" id="UP000494102">
    <property type="component" value="Unassembled WGS sequence"/>
</dbReference>
<sequence>MSSTPSAPQTYRAINFAEKLALFRDQWQPRVVAEMNDYQFKVVRIEGNFMWHQHADTDETFIVLDGRLRIDMRDGFVTLSAGEMFVVPKGTEHKPFAEGEVKLLLIEPRGVRNTGEDTNERTAVNDLWI</sequence>
<protein>
    <recommendedName>
        <fullName evidence="1">Cyclic nucleotide-binding domain-containing protein</fullName>
    </recommendedName>
</protein>
<dbReference type="AlphaFoldDB" id="A0A6J5K582"/>
<proteinExistence type="predicted"/>
<dbReference type="Gene3D" id="2.60.120.10">
    <property type="entry name" value="Jelly Rolls"/>
    <property type="match status" value="1"/>
</dbReference>
<evidence type="ECO:0000259" key="1">
    <source>
        <dbReference type="PROSITE" id="PS50042"/>
    </source>
</evidence>
<dbReference type="PANTHER" id="PTHR36114:SF1">
    <property type="entry name" value="16.7 KDA PROTEIN IN WHIE LOCUS"/>
    <property type="match status" value="1"/>
</dbReference>
<dbReference type="PROSITE" id="PS50042">
    <property type="entry name" value="CNMP_BINDING_3"/>
    <property type="match status" value="1"/>
</dbReference>
<name>A0A6J5K582_9BURK</name>
<reference evidence="2 3" key="1">
    <citation type="submission" date="2020-04" db="EMBL/GenBank/DDBJ databases">
        <authorList>
            <person name="De Canck E."/>
        </authorList>
    </citation>
    <scope>NUCLEOTIDE SEQUENCE [LARGE SCALE GENOMIC DNA]</scope>
    <source>
        <strain evidence="2 3">LMG 9964</strain>
    </source>
</reference>